<organism evidence="4 6">
    <name type="scientific">Caproicibacter fermentans</name>
    <dbReference type="NCBI Taxonomy" id="2576756"/>
    <lineage>
        <taxon>Bacteria</taxon>
        <taxon>Bacillati</taxon>
        <taxon>Bacillota</taxon>
        <taxon>Clostridia</taxon>
        <taxon>Eubacteriales</taxon>
        <taxon>Acutalibacteraceae</taxon>
        <taxon>Caproicibacter</taxon>
    </lineage>
</organism>
<evidence type="ECO:0000259" key="3">
    <source>
        <dbReference type="PROSITE" id="PS50977"/>
    </source>
</evidence>
<dbReference type="SUPFAM" id="SSF46689">
    <property type="entry name" value="Homeodomain-like"/>
    <property type="match status" value="1"/>
</dbReference>
<feature type="domain" description="HTH tetR-type" evidence="3">
    <location>
        <begin position="5"/>
        <end position="66"/>
    </location>
</feature>
<dbReference type="GO" id="GO:0003677">
    <property type="term" value="F:DNA binding"/>
    <property type="evidence" value="ECO:0007669"/>
    <property type="project" value="UniProtKB-UniRule"/>
</dbReference>
<sequence length="190" mass="21626">MKEKEDLKSQLISAASDLLRESEDPTGITSRQIAAAAGTNAAMINYYFGSKDELLTEAVGKVIESEAEWFYAPPDSMESPKKALRNILLHLSQMVLHYRRFSKIFIPHILLEDEIVSPVYLLPLLRKHFGTKKSEVECRVIAYQMISFLQLVFYRSDAFLRYAGINLTDESACETLIDLEMDLFLPEAKV</sequence>
<dbReference type="RefSeq" id="WP_066644045.1">
    <property type="nucleotide sequence ID" value="NZ_CP060286.1"/>
</dbReference>
<name>A0A6N8I4G5_9FIRM</name>
<evidence type="ECO:0000313" key="4">
    <source>
        <dbReference type="EMBL" id="MVB12845.1"/>
    </source>
</evidence>
<dbReference type="EMBL" id="VWXL01000106">
    <property type="protein sequence ID" value="MVB12845.1"/>
    <property type="molecule type" value="Genomic_DNA"/>
</dbReference>
<keyword evidence="6" id="KW-1185">Reference proteome</keyword>
<accession>A0A6N8I4G5</accession>
<feature type="DNA-binding region" description="H-T-H motif" evidence="2">
    <location>
        <begin position="29"/>
        <end position="48"/>
    </location>
</feature>
<dbReference type="InterPro" id="IPR001647">
    <property type="entry name" value="HTH_TetR"/>
</dbReference>
<dbReference type="PROSITE" id="PS50977">
    <property type="entry name" value="HTH_TETR_2"/>
    <property type="match status" value="1"/>
</dbReference>
<evidence type="ECO:0000256" key="1">
    <source>
        <dbReference type="ARBA" id="ARBA00023125"/>
    </source>
</evidence>
<dbReference type="InterPro" id="IPR009057">
    <property type="entry name" value="Homeodomain-like_sf"/>
</dbReference>
<dbReference type="Pfam" id="PF00440">
    <property type="entry name" value="TetR_N"/>
    <property type="match status" value="1"/>
</dbReference>
<dbReference type="AlphaFoldDB" id="A0A6N8I4G5"/>
<dbReference type="KEGG" id="cfem:HCR03_03680"/>
<proteinExistence type="predicted"/>
<reference evidence="5 7" key="2">
    <citation type="submission" date="2020-08" db="EMBL/GenBank/DDBJ databases">
        <title>The isolate Caproiciproducens sp. 7D4C2 produces n-caproate at mildly acidic conditions from hexoses: genome and rBOX comparison with related strains and chain-elongating bacteria.</title>
        <authorList>
            <person name="Esquivel-Elizondo S."/>
            <person name="Bagci C."/>
            <person name="Temovska M."/>
            <person name="Jeon B.S."/>
            <person name="Bessarab I."/>
            <person name="Williams R.B.H."/>
            <person name="Huson D.H."/>
            <person name="Angenent L.T."/>
        </authorList>
    </citation>
    <scope>NUCLEOTIDE SEQUENCE [LARGE SCALE GENOMIC DNA]</scope>
    <source>
        <strain evidence="5 7">7D4C2</strain>
    </source>
</reference>
<reference evidence="4 6" key="1">
    <citation type="submission" date="2019-09" db="EMBL/GenBank/DDBJ databases">
        <title>Genome sequence of Clostridium sp. EA1.</title>
        <authorList>
            <person name="Poehlein A."/>
            <person name="Bengelsdorf F.R."/>
            <person name="Daniel R."/>
        </authorList>
    </citation>
    <scope>NUCLEOTIDE SEQUENCE [LARGE SCALE GENOMIC DNA]</scope>
    <source>
        <strain evidence="4 6">EA1</strain>
    </source>
</reference>
<accession>A0A7G8TCQ4</accession>
<keyword evidence="1 2" id="KW-0238">DNA-binding</keyword>
<evidence type="ECO:0000256" key="2">
    <source>
        <dbReference type="PROSITE-ProRule" id="PRU00335"/>
    </source>
</evidence>
<dbReference type="EMBL" id="CP060286">
    <property type="protein sequence ID" value="QNK41395.1"/>
    <property type="molecule type" value="Genomic_DNA"/>
</dbReference>
<protein>
    <submittedName>
        <fullName evidence="5">TetR family transcriptional regulator</fullName>
    </submittedName>
</protein>
<dbReference type="OrthoDB" id="9789566at2"/>
<dbReference type="Proteomes" id="UP000469440">
    <property type="component" value="Unassembled WGS sequence"/>
</dbReference>
<dbReference type="Proteomes" id="UP000515909">
    <property type="component" value="Chromosome"/>
</dbReference>
<evidence type="ECO:0000313" key="6">
    <source>
        <dbReference type="Proteomes" id="UP000469440"/>
    </source>
</evidence>
<gene>
    <name evidence="4" type="ORF">CAFE_35910</name>
    <name evidence="5" type="ORF">HCR03_03680</name>
</gene>
<evidence type="ECO:0000313" key="7">
    <source>
        <dbReference type="Proteomes" id="UP000515909"/>
    </source>
</evidence>
<evidence type="ECO:0000313" key="5">
    <source>
        <dbReference type="EMBL" id="QNK41395.1"/>
    </source>
</evidence>
<dbReference type="Gene3D" id="1.10.357.10">
    <property type="entry name" value="Tetracycline Repressor, domain 2"/>
    <property type="match status" value="1"/>
</dbReference>